<dbReference type="AlphaFoldDB" id="A0A1H3HJU0"/>
<dbReference type="InterPro" id="IPR025597">
    <property type="entry name" value="DUF4345"/>
</dbReference>
<dbReference type="RefSeq" id="WP_091155094.1">
    <property type="nucleotide sequence ID" value="NZ_FNOT01000005.1"/>
</dbReference>
<dbReference type="OrthoDB" id="8481950at2"/>
<protein>
    <recommendedName>
        <fullName evidence="3">DUF4345 domain-containing protein</fullName>
    </recommendedName>
</protein>
<accession>A0A1H3HJU0</accession>
<proteinExistence type="predicted"/>
<evidence type="ECO:0000313" key="2">
    <source>
        <dbReference type="Proteomes" id="UP000198921"/>
    </source>
</evidence>
<keyword evidence="2" id="KW-1185">Reference proteome</keyword>
<dbReference type="EMBL" id="FNOT01000005">
    <property type="protein sequence ID" value="SDY15054.1"/>
    <property type="molecule type" value="Genomic_DNA"/>
</dbReference>
<evidence type="ECO:0008006" key="3">
    <source>
        <dbReference type="Google" id="ProtNLM"/>
    </source>
</evidence>
<dbReference type="Proteomes" id="UP000198921">
    <property type="component" value="Unassembled WGS sequence"/>
</dbReference>
<organism evidence="1 2">
    <name type="scientific">Geodermatophilus africanus</name>
    <dbReference type="NCBI Taxonomy" id="1137993"/>
    <lineage>
        <taxon>Bacteria</taxon>
        <taxon>Bacillati</taxon>
        <taxon>Actinomycetota</taxon>
        <taxon>Actinomycetes</taxon>
        <taxon>Geodermatophilales</taxon>
        <taxon>Geodermatophilaceae</taxon>
        <taxon>Geodermatophilus</taxon>
    </lineage>
</organism>
<evidence type="ECO:0000313" key="1">
    <source>
        <dbReference type="EMBL" id="SDY15054.1"/>
    </source>
</evidence>
<gene>
    <name evidence="1" type="ORF">SAMN05660209_02115</name>
</gene>
<name>A0A1H3HJU0_9ACTN</name>
<dbReference type="STRING" id="1137993.SAMN05660209_02115"/>
<reference evidence="2" key="1">
    <citation type="submission" date="2016-10" db="EMBL/GenBank/DDBJ databases">
        <authorList>
            <person name="Varghese N."/>
            <person name="Submissions S."/>
        </authorList>
    </citation>
    <scope>NUCLEOTIDE SEQUENCE [LARGE SCALE GENOMIC DNA]</scope>
    <source>
        <strain evidence="2">DSM 45422</strain>
    </source>
</reference>
<sequence length="131" mass="13147">MTLRSNLRRSVAAAYAAIGVVAALAPARVPELFGGTAGTPEARTEIRAVYAGIPLALAASLTGARGSTPADDAVLHTVAAASAGMAAARLAGCLVERRLTAWPTGAFLALEAALALASRVATRTPEGLRTP</sequence>
<dbReference type="Pfam" id="PF14248">
    <property type="entry name" value="DUF4345"/>
    <property type="match status" value="1"/>
</dbReference>